<evidence type="ECO:0000313" key="9">
    <source>
        <dbReference type="EMBL" id="RDX68179.1"/>
    </source>
</evidence>
<dbReference type="InterPro" id="IPR039537">
    <property type="entry name" value="Retrotran_Ty1/copia-like"/>
</dbReference>
<keyword evidence="3" id="KW-0064">Aspartyl protease</keyword>
<feature type="compositionally biased region" description="Acidic residues" evidence="6">
    <location>
        <begin position="563"/>
        <end position="576"/>
    </location>
</feature>
<keyword evidence="4" id="KW-0378">Hydrolase</keyword>
<dbReference type="Pfam" id="PF13976">
    <property type="entry name" value="gag_pre-integrs"/>
    <property type="match status" value="1"/>
</dbReference>
<dbReference type="InterPro" id="IPR001584">
    <property type="entry name" value="Integrase_cat-core"/>
</dbReference>
<evidence type="ECO:0000256" key="1">
    <source>
        <dbReference type="ARBA" id="ARBA00022670"/>
    </source>
</evidence>
<dbReference type="InterPro" id="IPR054722">
    <property type="entry name" value="PolX-like_BBD"/>
</dbReference>
<dbReference type="SUPFAM" id="SSF57756">
    <property type="entry name" value="Retrovirus zinc finger-like domains"/>
    <property type="match status" value="1"/>
</dbReference>
<dbReference type="Pfam" id="PF25597">
    <property type="entry name" value="SH3_retrovirus"/>
    <property type="match status" value="1"/>
</dbReference>
<dbReference type="InterPro" id="IPR013103">
    <property type="entry name" value="RVT_2"/>
</dbReference>
<name>A0A371EQG8_MUCPR</name>
<comment type="caution">
    <text evidence="9">The sequence shown here is derived from an EMBL/GenBank/DDBJ whole genome shotgun (WGS) entry which is preliminary data.</text>
</comment>
<reference evidence="9" key="1">
    <citation type="submission" date="2018-05" db="EMBL/GenBank/DDBJ databases">
        <title>Draft genome of Mucuna pruriens seed.</title>
        <authorList>
            <person name="Nnadi N.E."/>
            <person name="Vos R."/>
            <person name="Hasami M.H."/>
            <person name="Devisetty U.K."/>
            <person name="Aguiy J.C."/>
        </authorList>
    </citation>
    <scope>NUCLEOTIDE SEQUENCE [LARGE SCALE GENOMIC DNA]</scope>
    <source>
        <strain evidence="9">JCA_2017</strain>
    </source>
</reference>
<dbReference type="CDD" id="cd09272">
    <property type="entry name" value="RNase_HI_RT_Ty1"/>
    <property type="match status" value="1"/>
</dbReference>
<feature type="region of interest" description="Disordered" evidence="6">
    <location>
        <begin position="563"/>
        <end position="600"/>
    </location>
</feature>
<evidence type="ECO:0008006" key="11">
    <source>
        <dbReference type="Google" id="ProtNLM"/>
    </source>
</evidence>
<feature type="domain" description="CCHC-type" evidence="7">
    <location>
        <begin position="95"/>
        <end position="110"/>
    </location>
</feature>
<dbReference type="GO" id="GO:0015074">
    <property type="term" value="P:DNA integration"/>
    <property type="evidence" value="ECO:0007669"/>
    <property type="project" value="InterPro"/>
</dbReference>
<dbReference type="PANTHER" id="PTHR42648:SF18">
    <property type="entry name" value="RETROTRANSPOSON, UNCLASSIFIED-LIKE PROTEIN"/>
    <property type="match status" value="1"/>
</dbReference>
<dbReference type="PROSITE" id="PS50158">
    <property type="entry name" value="ZF_CCHC"/>
    <property type="match status" value="1"/>
</dbReference>
<dbReference type="AlphaFoldDB" id="A0A371EQG8"/>
<evidence type="ECO:0000259" key="7">
    <source>
        <dbReference type="PROSITE" id="PS50158"/>
    </source>
</evidence>
<evidence type="ECO:0000256" key="3">
    <source>
        <dbReference type="ARBA" id="ARBA00022750"/>
    </source>
</evidence>
<dbReference type="GO" id="GO:0006508">
    <property type="term" value="P:proteolysis"/>
    <property type="evidence" value="ECO:0007669"/>
    <property type="project" value="UniProtKB-KW"/>
</dbReference>
<keyword evidence="1" id="KW-0645">Protease</keyword>
<dbReference type="GO" id="GO:0003676">
    <property type="term" value="F:nucleic acid binding"/>
    <property type="evidence" value="ECO:0007669"/>
    <property type="project" value="InterPro"/>
</dbReference>
<dbReference type="InterPro" id="IPR036875">
    <property type="entry name" value="Znf_CCHC_sf"/>
</dbReference>
<proteinExistence type="predicted"/>
<dbReference type="SUPFAM" id="SSF53098">
    <property type="entry name" value="Ribonuclease H-like"/>
    <property type="match status" value="1"/>
</dbReference>
<dbReference type="InterPro" id="IPR043502">
    <property type="entry name" value="DNA/RNA_pol_sf"/>
</dbReference>
<dbReference type="Proteomes" id="UP000257109">
    <property type="component" value="Unassembled WGS sequence"/>
</dbReference>
<dbReference type="EMBL" id="QJKJ01012651">
    <property type="protein sequence ID" value="RDX68179.1"/>
    <property type="molecule type" value="Genomic_DNA"/>
</dbReference>
<dbReference type="OrthoDB" id="2013098at2759"/>
<keyword evidence="10" id="KW-1185">Reference proteome</keyword>
<dbReference type="InterPro" id="IPR057670">
    <property type="entry name" value="SH3_retrovirus"/>
</dbReference>
<dbReference type="InterPro" id="IPR036397">
    <property type="entry name" value="RNaseH_sf"/>
</dbReference>
<dbReference type="InterPro" id="IPR025724">
    <property type="entry name" value="GAG-pre-integrase_dom"/>
</dbReference>
<keyword evidence="5" id="KW-0862">Zinc</keyword>
<feature type="non-terminal residue" evidence="9">
    <location>
        <position position="1"/>
    </location>
</feature>
<dbReference type="PROSITE" id="PS50994">
    <property type="entry name" value="INTEGRASE"/>
    <property type="match status" value="1"/>
</dbReference>
<accession>A0A371EQG8</accession>
<dbReference type="Pfam" id="PF07727">
    <property type="entry name" value="RVT_2"/>
    <property type="match status" value="1"/>
</dbReference>
<evidence type="ECO:0000256" key="6">
    <source>
        <dbReference type="SAM" id="MobiDB-lite"/>
    </source>
</evidence>
<dbReference type="GO" id="GO:0008270">
    <property type="term" value="F:zinc ion binding"/>
    <property type="evidence" value="ECO:0007669"/>
    <property type="project" value="UniProtKB-KW"/>
</dbReference>
<dbReference type="SUPFAM" id="SSF56672">
    <property type="entry name" value="DNA/RNA polymerases"/>
    <property type="match status" value="1"/>
</dbReference>
<dbReference type="InterPro" id="IPR001878">
    <property type="entry name" value="Znf_CCHC"/>
</dbReference>
<keyword evidence="2" id="KW-0479">Metal-binding</keyword>
<keyword evidence="5" id="KW-0863">Zinc-finger</keyword>
<evidence type="ECO:0000313" key="10">
    <source>
        <dbReference type="Proteomes" id="UP000257109"/>
    </source>
</evidence>
<sequence>MPDSKVVEKILRTLTTRFTYLVVSIEESQDTVTISIDELQSFLVVHEQKFKRVSRDDEQVLTLESSRGKGRGRGSYRGCGRGRARQSFSKATVECFKCHNLGHFQYECPQWNKEENYEELDETKGLLLMATIDTGANMNATWFLDSGCSNHMCCDKGVFVEMVSEAKYFVKCGNNSRMTVVGIGSAILVFNGTAFLIQNVYYVPKLHKNLLSMRQLQEKGLSIFIQNGKCNIYHPSKGLIAHTNMSTNCMLILFNESSIIPTPAKECLHTSFDLTYLWHQRFGHLSYKGLKTLQTRKMVHGLPELDSSSIECADCFTNKQHCNPIPKASKWRASTILELIHSNICGAIEPISNSGKIRKGWVYLLSEKFEALECFKSYKKMVEKEVGAFIKCPRTDRGGEFNSLVFKLFCEENGIKRQLTTTYTAHQNGVAERKNRTVINMVRCMLSTKGVPKSFWTKAVNWTFYLLNRCPTHAVKNITPQEAWSGIKPSIKHLRVWGCLAHMHIPEAKRGVSDESKDYRLFNPKTKRIIVSKDVMFEEEKSWDWGSNYKEQIETELVWGDDEFHSDDENNEDDEFHSDGENNEGNGVRNEAVSSQEHVIHRRERRKLTWMGDFVSGEGLSEEEEADAYMVQDVTGDDPILFEEAIKHKKWRKAMDKLSEDVYIEQPKGYVKKGKEHKVYKLHKALYGLRQAPRAWFSRIEAHFMQDDFQKCSSEQTLFIKRSTRENILIVSIYVDDLIYTGNDMSMMIKFKNSMMQAFDMTDLGKMRFFLGMEKYANDVLKKFAMSESKPVKSLIVLGSKINRDVDGVIVDDTYFKQIVGSLMYMSKPTELHLQAAKRILRYLKGTTSYGIFYKKGGEENLLAFPDSDYAGDEDDSKSMSSYVFLLSSRAVSWMSKKQPIVTLSSIEAEFVAVATRACQAMWMRRVLRNLTHTQDSSTVIMCDNSSTIRLSKNPAI</sequence>
<evidence type="ECO:0000256" key="5">
    <source>
        <dbReference type="PROSITE-ProRule" id="PRU00047"/>
    </source>
</evidence>
<evidence type="ECO:0000259" key="8">
    <source>
        <dbReference type="PROSITE" id="PS50994"/>
    </source>
</evidence>
<protein>
    <recommendedName>
        <fullName evidence="11">Integrase catalytic domain-containing protein</fullName>
    </recommendedName>
</protein>
<dbReference type="Gene3D" id="3.30.420.10">
    <property type="entry name" value="Ribonuclease H-like superfamily/Ribonuclease H"/>
    <property type="match status" value="1"/>
</dbReference>
<evidence type="ECO:0000256" key="2">
    <source>
        <dbReference type="ARBA" id="ARBA00022723"/>
    </source>
</evidence>
<dbReference type="GO" id="GO:0004190">
    <property type="term" value="F:aspartic-type endopeptidase activity"/>
    <property type="evidence" value="ECO:0007669"/>
    <property type="project" value="UniProtKB-KW"/>
</dbReference>
<evidence type="ECO:0000256" key="4">
    <source>
        <dbReference type="ARBA" id="ARBA00022801"/>
    </source>
</evidence>
<organism evidence="9 10">
    <name type="scientific">Mucuna pruriens</name>
    <name type="common">Velvet bean</name>
    <name type="synonym">Dolichos pruriens</name>
    <dbReference type="NCBI Taxonomy" id="157652"/>
    <lineage>
        <taxon>Eukaryota</taxon>
        <taxon>Viridiplantae</taxon>
        <taxon>Streptophyta</taxon>
        <taxon>Embryophyta</taxon>
        <taxon>Tracheophyta</taxon>
        <taxon>Spermatophyta</taxon>
        <taxon>Magnoliopsida</taxon>
        <taxon>eudicotyledons</taxon>
        <taxon>Gunneridae</taxon>
        <taxon>Pentapetalae</taxon>
        <taxon>rosids</taxon>
        <taxon>fabids</taxon>
        <taxon>Fabales</taxon>
        <taxon>Fabaceae</taxon>
        <taxon>Papilionoideae</taxon>
        <taxon>50 kb inversion clade</taxon>
        <taxon>NPAAA clade</taxon>
        <taxon>indigoferoid/millettioid clade</taxon>
        <taxon>Phaseoleae</taxon>
        <taxon>Mucuna</taxon>
    </lineage>
</organism>
<feature type="domain" description="Integrase catalytic" evidence="8">
    <location>
        <begin position="320"/>
        <end position="488"/>
    </location>
</feature>
<gene>
    <name evidence="9" type="ORF">CR513_52852</name>
</gene>
<dbReference type="PANTHER" id="PTHR42648">
    <property type="entry name" value="TRANSPOSASE, PUTATIVE-RELATED"/>
    <property type="match status" value="1"/>
</dbReference>
<dbReference type="Pfam" id="PF22936">
    <property type="entry name" value="Pol_BBD"/>
    <property type="match status" value="1"/>
</dbReference>
<dbReference type="InterPro" id="IPR012337">
    <property type="entry name" value="RNaseH-like_sf"/>
</dbReference>